<protein>
    <submittedName>
        <fullName evidence="1">Uncharacterized protein</fullName>
    </submittedName>
</protein>
<sequence>MPSDGWELIRAARTDAGMFGVWQPEHFAGVTSLDEWEDEVSEDAALLRHIEAGVFVPINIGGGGAYQFTVRHGGPAGGLTEREGRYRLVSSKPYLLIAKGQTALGGLEAVGQYSGVDPLALPTDPGRYAVTIHLIDWKAEPGTADPDGKPTTNALSDFIIEIYPESGSEEYRLSLATFDRP</sequence>
<evidence type="ECO:0000313" key="1">
    <source>
        <dbReference type="EMBL" id="GIJ28137.1"/>
    </source>
</evidence>
<evidence type="ECO:0000313" key="2">
    <source>
        <dbReference type="Proteomes" id="UP000653076"/>
    </source>
</evidence>
<dbReference type="Proteomes" id="UP000653076">
    <property type="component" value="Unassembled WGS sequence"/>
</dbReference>
<organism evidence="1 2">
    <name type="scientific">Micromonospora qiuiae</name>
    <dbReference type="NCBI Taxonomy" id="502268"/>
    <lineage>
        <taxon>Bacteria</taxon>
        <taxon>Bacillati</taxon>
        <taxon>Actinomycetota</taxon>
        <taxon>Actinomycetes</taxon>
        <taxon>Micromonosporales</taxon>
        <taxon>Micromonosporaceae</taxon>
        <taxon>Micromonospora</taxon>
    </lineage>
</organism>
<accession>A0ABQ4JDA4</accession>
<proteinExistence type="predicted"/>
<comment type="caution">
    <text evidence="1">The sequence shown here is derived from an EMBL/GenBank/DDBJ whole genome shotgun (WGS) entry which is preliminary data.</text>
</comment>
<name>A0ABQ4JDA4_9ACTN</name>
<reference evidence="1 2" key="1">
    <citation type="submission" date="2021-01" db="EMBL/GenBank/DDBJ databases">
        <title>Whole genome shotgun sequence of Verrucosispora qiuiae NBRC 106684.</title>
        <authorList>
            <person name="Komaki H."/>
            <person name="Tamura T."/>
        </authorList>
    </citation>
    <scope>NUCLEOTIDE SEQUENCE [LARGE SCALE GENOMIC DNA]</scope>
    <source>
        <strain evidence="1 2">NBRC 106684</strain>
    </source>
</reference>
<dbReference type="EMBL" id="BOPC01000043">
    <property type="protein sequence ID" value="GIJ28137.1"/>
    <property type="molecule type" value="Genomic_DNA"/>
</dbReference>
<keyword evidence="2" id="KW-1185">Reference proteome</keyword>
<gene>
    <name evidence="1" type="ORF">Vqi01_32990</name>
</gene>